<organism evidence="10 11">
    <name type="scientific">Sessilibacter corallicola</name>
    <dbReference type="NCBI Taxonomy" id="2904075"/>
    <lineage>
        <taxon>Bacteria</taxon>
        <taxon>Pseudomonadati</taxon>
        <taxon>Pseudomonadota</taxon>
        <taxon>Gammaproteobacteria</taxon>
        <taxon>Cellvibrionales</taxon>
        <taxon>Cellvibrionaceae</taxon>
        <taxon>Sessilibacter</taxon>
    </lineage>
</organism>
<gene>
    <name evidence="10" type="primary">gluQRS</name>
    <name evidence="7" type="synonym">gluQ</name>
    <name evidence="10" type="ORF">NBRC116591_01230</name>
</gene>
<accession>A0ABQ0A457</accession>
<dbReference type="EC" id="6.1.1.-" evidence="7"/>
<evidence type="ECO:0000256" key="8">
    <source>
        <dbReference type="RuleBase" id="RU363037"/>
    </source>
</evidence>
<keyword evidence="6 7" id="KW-0030">Aminoacyl-tRNA synthetase</keyword>
<evidence type="ECO:0000256" key="4">
    <source>
        <dbReference type="ARBA" id="ARBA00022833"/>
    </source>
</evidence>
<evidence type="ECO:0000259" key="9">
    <source>
        <dbReference type="Pfam" id="PF00749"/>
    </source>
</evidence>
<evidence type="ECO:0000313" key="11">
    <source>
        <dbReference type="Proteomes" id="UP001465153"/>
    </source>
</evidence>
<feature type="binding site" evidence="7">
    <location>
        <position position="231"/>
    </location>
    <ligand>
        <name>ATP</name>
        <dbReference type="ChEBI" id="CHEBI:30616"/>
    </ligand>
</feature>
<dbReference type="PRINTS" id="PR00987">
    <property type="entry name" value="TRNASYNTHGLU"/>
</dbReference>
<dbReference type="PANTHER" id="PTHR43311:SF1">
    <property type="entry name" value="GLUTAMYL-Q TRNA(ASP) SYNTHETASE"/>
    <property type="match status" value="1"/>
</dbReference>
<feature type="binding site" evidence="7">
    <location>
        <position position="43"/>
    </location>
    <ligand>
        <name>L-glutamate</name>
        <dbReference type="ChEBI" id="CHEBI:29985"/>
    </ligand>
</feature>
<name>A0ABQ0A457_9GAMM</name>
<dbReference type="Proteomes" id="UP001465153">
    <property type="component" value="Unassembled WGS sequence"/>
</dbReference>
<dbReference type="NCBIfam" id="TIGR03838">
    <property type="entry name" value="queuosine_YadB"/>
    <property type="match status" value="1"/>
</dbReference>
<keyword evidence="4 7" id="KW-0862">Zinc</keyword>
<evidence type="ECO:0000256" key="6">
    <source>
        <dbReference type="ARBA" id="ARBA00023146"/>
    </source>
</evidence>
<dbReference type="NCBIfam" id="NF004314">
    <property type="entry name" value="PRK05710.1-3"/>
    <property type="match status" value="1"/>
</dbReference>
<dbReference type="PANTHER" id="PTHR43311">
    <property type="entry name" value="GLUTAMATE--TRNA LIGASE"/>
    <property type="match status" value="1"/>
</dbReference>
<comment type="cofactor">
    <cofactor evidence="7">
        <name>Zn(2+)</name>
        <dbReference type="ChEBI" id="CHEBI:29105"/>
    </cofactor>
    <text evidence="7">Binds 1 zinc ion per subunit.</text>
</comment>
<keyword evidence="2 7" id="KW-0479">Metal-binding</keyword>
<evidence type="ECO:0000256" key="2">
    <source>
        <dbReference type="ARBA" id="ARBA00022723"/>
    </source>
</evidence>
<keyword evidence="8" id="KW-0648">Protein biosynthesis</keyword>
<sequence>MTSYVGRFAPSPTGQLHFGSLVTALASYLDARSQSGIWLVRIEDLDPPREEKGATESILRSLECHGLNWDKEVIYQSKRAEVYDHYLEQLSNKQLLFRCNCTRQRLSKLHGSYDGHCLTSPPESDSPSALKIGNLANKNWSFDDRIQGFQKEHLSFPQDSFVLVRKDTLYAYQLAVVCDDIEQGITHIVRGNDLLSSTARQILLFDVLEATPPSFAHIPLVLANNQQKLSKQNKAPVIDNAEASMNLLNALKFLNQSPPENLSEESPETILSWSIEHWQIDAIPKLPGFIPPNSL</sequence>
<dbReference type="EMBL" id="BAABWN010000001">
    <property type="protein sequence ID" value="GAA6166313.1"/>
    <property type="molecule type" value="Genomic_DNA"/>
</dbReference>
<feature type="binding site" evidence="7">
    <location>
        <position position="172"/>
    </location>
    <ligand>
        <name>L-glutamate</name>
        <dbReference type="ChEBI" id="CHEBI:29985"/>
    </ligand>
</feature>
<comment type="similarity">
    <text evidence="7">Belongs to the class-I aminoacyl-tRNA synthetase family. GluQ subfamily.</text>
</comment>
<feature type="binding site" evidence="7">
    <location>
        <position position="113"/>
    </location>
    <ligand>
        <name>Zn(2+)</name>
        <dbReference type="ChEBI" id="CHEBI:29105"/>
    </ligand>
</feature>
<dbReference type="Gene3D" id="3.40.50.620">
    <property type="entry name" value="HUPs"/>
    <property type="match status" value="1"/>
</dbReference>
<keyword evidence="3 7" id="KW-0547">Nucleotide-binding</keyword>
<comment type="function">
    <text evidence="7">Catalyzes the tRNA-independent activation of glutamate in presence of ATP and the subsequent transfer of glutamate onto a tRNA(Asp). Glutamate is transferred on the 2-amino-5-(4,5-dihydroxy-2-cyclopenten-1-yl) moiety of the queuosine in the wobble position of the QUC anticodon.</text>
</comment>
<feature type="binding site" evidence="7">
    <location>
        <begin position="7"/>
        <end position="11"/>
    </location>
    <ligand>
        <name>L-glutamate</name>
        <dbReference type="ChEBI" id="CHEBI:29985"/>
    </ligand>
</feature>
<evidence type="ECO:0000256" key="3">
    <source>
        <dbReference type="ARBA" id="ARBA00022741"/>
    </source>
</evidence>
<dbReference type="SUPFAM" id="SSF52374">
    <property type="entry name" value="Nucleotidylyl transferase"/>
    <property type="match status" value="1"/>
</dbReference>
<dbReference type="RefSeq" id="WP_353301285.1">
    <property type="nucleotide sequence ID" value="NZ_BAABWN010000001.1"/>
</dbReference>
<feature type="binding site" evidence="7">
    <location>
        <position position="190"/>
    </location>
    <ligand>
        <name>L-glutamate</name>
        <dbReference type="ChEBI" id="CHEBI:29985"/>
    </ligand>
</feature>
<protein>
    <recommendedName>
        <fullName evidence="7">Glutamyl-Q tRNA(Asp) synthetase</fullName>
        <shortName evidence="7">Glu-Q-RSs</shortName>
        <ecNumber evidence="7">6.1.1.-</ecNumber>
    </recommendedName>
</protein>
<feature type="short sequence motif" description="'HIGH' region" evidence="7">
    <location>
        <begin position="10"/>
        <end position="20"/>
    </location>
</feature>
<keyword evidence="5 7" id="KW-0067">ATP-binding</keyword>
<proteinExistence type="inferred from homology"/>
<comment type="caution">
    <text evidence="10">The sequence shown here is derived from an EMBL/GenBank/DDBJ whole genome shotgun (WGS) entry which is preliminary data.</text>
</comment>
<dbReference type="Pfam" id="PF00749">
    <property type="entry name" value="tRNA-synt_1c"/>
    <property type="match status" value="1"/>
</dbReference>
<feature type="domain" description="Glutamyl/glutaminyl-tRNA synthetase class Ib catalytic" evidence="9">
    <location>
        <begin position="7"/>
        <end position="237"/>
    </location>
</feature>
<dbReference type="InterPro" id="IPR014729">
    <property type="entry name" value="Rossmann-like_a/b/a_fold"/>
</dbReference>
<evidence type="ECO:0000256" key="7">
    <source>
        <dbReference type="HAMAP-Rule" id="MF_01428"/>
    </source>
</evidence>
<dbReference type="InterPro" id="IPR049940">
    <property type="entry name" value="GluQ/Sye"/>
</dbReference>
<reference evidence="10 11" key="1">
    <citation type="submission" date="2024-04" db="EMBL/GenBank/DDBJ databases">
        <title>Draft genome sequence of Sessilibacter corallicola NBRC 116591.</title>
        <authorList>
            <person name="Miyakawa T."/>
            <person name="Kusuya Y."/>
            <person name="Miura T."/>
        </authorList>
    </citation>
    <scope>NUCLEOTIDE SEQUENCE [LARGE SCALE GENOMIC DNA]</scope>
    <source>
        <strain evidence="10 11">KU-00831-HH</strain>
    </source>
</reference>
<dbReference type="InterPro" id="IPR020058">
    <property type="entry name" value="Glu/Gln-tRNA-synth_Ib_cat-dom"/>
</dbReference>
<dbReference type="HAMAP" id="MF_01428">
    <property type="entry name" value="Glu_Q_tRNA_synth"/>
    <property type="match status" value="1"/>
</dbReference>
<evidence type="ECO:0000256" key="5">
    <source>
        <dbReference type="ARBA" id="ARBA00022840"/>
    </source>
</evidence>
<feature type="binding site" evidence="7">
    <location>
        <position position="99"/>
    </location>
    <ligand>
        <name>Zn(2+)</name>
        <dbReference type="ChEBI" id="CHEBI:29105"/>
    </ligand>
</feature>
<keyword evidence="1 7" id="KW-0436">Ligase</keyword>
<dbReference type="InterPro" id="IPR022380">
    <property type="entry name" value="Glu-Q_tRNA(Asp)_Synthase"/>
</dbReference>
<evidence type="ECO:0000313" key="10">
    <source>
        <dbReference type="EMBL" id="GAA6166313.1"/>
    </source>
</evidence>
<evidence type="ECO:0000256" key="1">
    <source>
        <dbReference type="ARBA" id="ARBA00022598"/>
    </source>
</evidence>
<feature type="binding site" evidence="7">
    <location>
        <position position="101"/>
    </location>
    <ligand>
        <name>Zn(2+)</name>
        <dbReference type="ChEBI" id="CHEBI:29105"/>
    </ligand>
</feature>
<feature type="short sequence motif" description="'KMSKS' region" evidence="7">
    <location>
        <begin position="228"/>
        <end position="232"/>
    </location>
</feature>
<dbReference type="InterPro" id="IPR000924">
    <property type="entry name" value="Glu/Gln-tRNA-synth"/>
</dbReference>
<feature type="binding site" evidence="7">
    <location>
        <position position="117"/>
    </location>
    <ligand>
        <name>Zn(2+)</name>
        <dbReference type="ChEBI" id="CHEBI:29105"/>
    </ligand>
</feature>
<keyword evidence="11" id="KW-1185">Reference proteome</keyword>